<comment type="caution">
    <text evidence="2">The sequence shown here is derived from an EMBL/GenBank/DDBJ whole genome shotgun (WGS) entry which is preliminary data.</text>
</comment>
<gene>
    <name evidence="2" type="ORF">BST86_11575</name>
</gene>
<dbReference type="PROSITE" id="PS51257">
    <property type="entry name" value="PROKAR_LIPOPROTEIN"/>
    <property type="match status" value="1"/>
</dbReference>
<keyword evidence="3" id="KW-1185">Reference proteome</keyword>
<dbReference type="Proteomes" id="UP000239532">
    <property type="component" value="Unassembled WGS sequence"/>
</dbReference>
<evidence type="ECO:0000313" key="2">
    <source>
        <dbReference type="EMBL" id="PRP67684.1"/>
    </source>
</evidence>
<sequence length="139" mass="15372">MKFKFIALLAFIALGISSCELSDDNQPQIQLVALGITDVEIPDPFLFGQDNDIVIRYNNPSSCHRFEGFQIQNNLNIYEVTVFANVLVDGASCEDNNLSTEQVLSFPGNTNGTLVFKFFTGLDAAGNQEFLEIEVDVVE</sequence>
<dbReference type="AlphaFoldDB" id="A0A2S9WW57"/>
<evidence type="ECO:0000313" key="3">
    <source>
        <dbReference type="Proteomes" id="UP000239532"/>
    </source>
</evidence>
<feature type="chain" id="PRO_5015423415" description="DUF4625 domain-containing protein" evidence="1">
    <location>
        <begin position="23"/>
        <end position="139"/>
    </location>
</feature>
<organism evidence="2 3">
    <name type="scientific">Nonlabens agnitus</name>
    <dbReference type="NCBI Taxonomy" id="870484"/>
    <lineage>
        <taxon>Bacteria</taxon>
        <taxon>Pseudomonadati</taxon>
        <taxon>Bacteroidota</taxon>
        <taxon>Flavobacteriia</taxon>
        <taxon>Flavobacteriales</taxon>
        <taxon>Flavobacteriaceae</taxon>
        <taxon>Nonlabens</taxon>
    </lineage>
</organism>
<name>A0A2S9WW57_9FLAO</name>
<feature type="signal peptide" evidence="1">
    <location>
        <begin position="1"/>
        <end position="22"/>
    </location>
</feature>
<reference evidence="2 3" key="1">
    <citation type="submission" date="2016-11" db="EMBL/GenBank/DDBJ databases">
        <title>Trade-off between light-utilization and light-protection in marine flavobacteria.</title>
        <authorList>
            <person name="Kumagai Y."/>
        </authorList>
    </citation>
    <scope>NUCLEOTIDE SEQUENCE [LARGE SCALE GENOMIC DNA]</scope>
    <source>
        <strain evidence="2 3">JCM 17109</strain>
    </source>
</reference>
<protein>
    <recommendedName>
        <fullName evidence="4">DUF4625 domain-containing protein</fullName>
    </recommendedName>
</protein>
<evidence type="ECO:0008006" key="4">
    <source>
        <dbReference type="Google" id="ProtNLM"/>
    </source>
</evidence>
<dbReference type="EMBL" id="MQUC01000003">
    <property type="protein sequence ID" value="PRP67684.1"/>
    <property type="molecule type" value="Genomic_DNA"/>
</dbReference>
<accession>A0A2S9WW57</accession>
<dbReference type="OrthoDB" id="893802at2"/>
<dbReference type="RefSeq" id="WP_105983392.1">
    <property type="nucleotide sequence ID" value="NZ_MQUC01000003.1"/>
</dbReference>
<evidence type="ECO:0000256" key="1">
    <source>
        <dbReference type="SAM" id="SignalP"/>
    </source>
</evidence>
<keyword evidence="1" id="KW-0732">Signal</keyword>
<proteinExistence type="predicted"/>